<name>A0ACB8RK35_9AGAM</name>
<evidence type="ECO:0000313" key="2">
    <source>
        <dbReference type="Proteomes" id="UP000814033"/>
    </source>
</evidence>
<evidence type="ECO:0000313" key="1">
    <source>
        <dbReference type="EMBL" id="KAI0044405.1"/>
    </source>
</evidence>
<organism evidence="1 2">
    <name type="scientific">Auriscalpium vulgare</name>
    <dbReference type="NCBI Taxonomy" id="40419"/>
    <lineage>
        <taxon>Eukaryota</taxon>
        <taxon>Fungi</taxon>
        <taxon>Dikarya</taxon>
        <taxon>Basidiomycota</taxon>
        <taxon>Agaricomycotina</taxon>
        <taxon>Agaricomycetes</taxon>
        <taxon>Russulales</taxon>
        <taxon>Auriscalpiaceae</taxon>
        <taxon>Auriscalpium</taxon>
    </lineage>
</organism>
<gene>
    <name evidence="1" type="ORF">FA95DRAFT_1608567</name>
</gene>
<sequence length="215" mass="24098">MSPPLKGDANGIYRVHLVGNSGACAMRATRKIVYLFAAQGPARRSTLGAELAAILDVPFISLDTLYWKPNWQTSTADELQANLERALAESPRGWVVDGNYVHLVGDVLERAQTDVIWLAPPLALYLPRLCVRTFLRLVRARPPCSPGCEERAREVFSRDSIVWLCVSQHWRKRRRYGQQMGVQGVQVGGTMRRLGGWGAEQRAWVQSVRDMVRAA</sequence>
<proteinExistence type="predicted"/>
<protein>
    <submittedName>
        <fullName evidence="1">Uncharacterized protein</fullName>
    </submittedName>
</protein>
<keyword evidence="2" id="KW-1185">Reference proteome</keyword>
<reference evidence="1" key="2">
    <citation type="journal article" date="2022" name="New Phytol.">
        <title>Evolutionary transition to the ectomycorrhizal habit in the genomes of a hyperdiverse lineage of mushroom-forming fungi.</title>
        <authorList>
            <person name="Looney B."/>
            <person name="Miyauchi S."/>
            <person name="Morin E."/>
            <person name="Drula E."/>
            <person name="Courty P.E."/>
            <person name="Kohler A."/>
            <person name="Kuo A."/>
            <person name="LaButti K."/>
            <person name="Pangilinan J."/>
            <person name="Lipzen A."/>
            <person name="Riley R."/>
            <person name="Andreopoulos W."/>
            <person name="He G."/>
            <person name="Johnson J."/>
            <person name="Nolan M."/>
            <person name="Tritt A."/>
            <person name="Barry K.W."/>
            <person name="Grigoriev I.V."/>
            <person name="Nagy L.G."/>
            <person name="Hibbett D."/>
            <person name="Henrissat B."/>
            <person name="Matheny P.B."/>
            <person name="Labbe J."/>
            <person name="Martin F.M."/>
        </authorList>
    </citation>
    <scope>NUCLEOTIDE SEQUENCE</scope>
    <source>
        <strain evidence="1">FP105234-sp</strain>
    </source>
</reference>
<dbReference type="EMBL" id="MU275984">
    <property type="protein sequence ID" value="KAI0044405.1"/>
    <property type="molecule type" value="Genomic_DNA"/>
</dbReference>
<dbReference type="Proteomes" id="UP000814033">
    <property type="component" value="Unassembled WGS sequence"/>
</dbReference>
<reference evidence="1" key="1">
    <citation type="submission" date="2021-02" db="EMBL/GenBank/DDBJ databases">
        <authorList>
            <consortium name="DOE Joint Genome Institute"/>
            <person name="Ahrendt S."/>
            <person name="Looney B.P."/>
            <person name="Miyauchi S."/>
            <person name="Morin E."/>
            <person name="Drula E."/>
            <person name="Courty P.E."/>
            <person name="Chicoki N."/>
            <person name="Fauchery L."/>
            <person name="Kohler A."/>
            <person name="Kuo A."/>
            <person name="Labutti K."/>
            <person name="Pangilinan J."/>
            <person name="Lipzen A."/>
            <person name="Riley R."/>
            <person name="Andreopoulos W."/>
            <person name="He G."/>
            <person name="Johnson J."/>
            <person name="Barry K.W."/>
            <person name="Grigoriev I.V."/>
            <person name="Nagy L."/>
            <person name="Hibbett D."/>
            <person name="Henrissat B."/>
            <person name="Matheny P.B."/>
            <person name="Labbe J."/>
            <person name="Martin F."/>
        </authorList>
    </citation>
    <scope>NUCLEOTIDE SEQUENCE</scope>
    <source>
        <strain evidence="1">FP105234-sp</strain>
    </source>
</reference>
<comment type="caution">
    <text evidence="1">The sequence shown here is derived from an EMBL/GenBank/DDBJ whole genome shotgun (WGS) entry which is preliminary data.</text>
</comment>
<accession>A0ACB8RK35</accession>